<proteinExistence type="predicted"/>
<protein>
    <recommendedName>
        <fullName evidence="3">Lipoprotein</fullName>
    </recommendedName>
</protein>
<dbReference type="AlphaFoldDB" id="A0A1H9A9A9"/>
<name>A0A1H9A9A9_9FLAO</name>
<gene>
    <name evidence="1" type="ORF">SAMN05444005_10219</name>
</gene>
<dbReference type="Proteomes" id="UP000198648">
    <property type="component" value="Unassembled WGS sequence"/>
</dbReference>
<evidence type="ECO:0008006" key="3">
    <source>
        <dbReference type="Google" id="ProtNLM"/>
    </source>
</evidence>
<evidence type="ECO:0000313" key="2">
    <source>
        <dbReference type="Proteomes" id="UP000198648"/>
    </source>
</evidence>
<keyword evidence="2" id="KW-1185">Reference proteome</keyword>
<dbReference type="EMBL" id="FOEI01000002">
    <property type="protein sequence ID" value="SEP73077.1"/>
    <property type="molecule type" value="Genomic_DNA"/>
</dbReference>
<evidence type="ECO:0000313" key="1">
    <source>
        <dbReference type="EMBL" id="SEP73077.1"/>
    </source>
</evidence>
<dbReference type="PROSITE" id="PS51257">
    <property type="entry name" value="PROKAR_LIPOPROTEIN"/>
    <property type="match status" value="1"/>
</dbReference>
<reference evidence="1 2" key="1">
    <citation type="submission" date="2016-10" db="EMBL/GenBank/DDBJ databases">
        <authorList>
            <person name="de Groot N.N."/>
        </authorList>
    </citation>
    <scope>NUCLEOTIDE SEQUENCE [LARGE SCALE GENOMIC DNA]</scope>
    <source>
        <strain evidence="1 2">DSM 27078</strain>
    </source>
</reference>
<dbReference type="STRING" id="1299341.SAMN05444005_10219"/>
<sequence length="207" mass="23895">MRFFKIIVVSIFSSILLFSCKDEDQQKLLIEKMEKKNRESFEQINKAWDLNIPPSSPEVSAALSNWKDWQSFVQEIKQKPKTSISAFKLKVKNLVSKSDSLHLTVPGRFNQPQVRSRIVALQTKILALETYFSLDVVPHEKAKDLIAAINKEINAFYMQCEEIVVKSKIPTEIGEPDIIRIKDTTRNAKAVNFDELEQKEILEKDKK</sequence>
<organism evidence="1 2">
    <name type="scientific">Flavobacterium urocaniciphilum</name>
    <dbReference type="NCBI Taxonomy" id="1299341"/>
    <lineage>
        <taxon>Bacteria</taxon>
        <taxon>Pseudomonadati</taxon>
        <taxon>Bacteroidota</taxon>
        <taxon>Flavobacteriia</taxon>
        <taxon>Flavobacteriales</taxon>
        <taxon>Flavobacteriaceae</taxon>
        <taxon>Flavobacterium</taxon>
    </lineage>
</organism>
<accession>A0A1H9A9A9</accession>